<sequence>MSFRDREKAESISRTSRNEIKEYLKNSPDLWETEKGIEEHMIPEVEKGLVLSDSRGRGAFQT</sequence>
<name>A0A6M3Y4C2_9ZZZZ</name>
<organism evidence="1">
    <name type="scientific">viral metagenome</name>
    <dbReference type="NCBI Taxonomy" id="1070528"/>
    <lineage>
        <taxon>unclassified sequences</taxon>
        <taxon>metagenomes</taxon>
        <taxon>organismal metagenomes</taxon>
    </lineage>
</organism>
<proteinExistence type="predicted"/>
<reference evidence="1" key="1">
    <citation type="submission" date="2020-03" db="EMBL/GenBank/DDBJ databases">
        <title>The deep terrestrial virosphere.</title>
        <authorList>
            <person name="Holmfeldt K."/>
            <person name="Nilsson E."/>
            <person name="Simone D."/>
            <person name="Lopez-Fernandez M."/>
            <person name="Wu X."/>
            <person name="de Brujin I."/>
            <person name="Lundin D."/>
            <person name="Andersson A."/>
            <person name="Bertilsson S."/>
            <person name="Dopson M."/>
        </authorList>
    </citation>
    <scope>NUCLEOTIDE SEQUENCE</scope>
    <source>
        <strain evidence="1">TM448B05239</strain>
    </source>
</reference>
<accession>A0A6M3Y4C2</accession>
<dbReference type="AlphaFoldDB" id="A0A6M3Y4C2"/>
<evidence type="ECO:0000313" key="1">
    <source>
        <dbReference type="EMBL" id="QJI03844.1"/>
    </source>
</evidence>
<gene>
    <name evidence="1" type="ORF">TM448B05239_0007</name>
</gene>
<protein>
    <submittedName>
        <fullName evidence="1">Uncharacterized protein</fullName>
    </submittedName>
</protein>
<dbReference type="EMBL" id="MT145124">
    <property type="protein sequence ID" value="QJI03844.1"/>
    <property type="molecule type" value="Genomic_DNA"/>
</dbReference>